<dbReference type="Proteomes" id="UP001141253">
    <property type="component" value="Chromosome 9"/>
</dbReference>
<dbReference type="EMBL" id="JAPFFI010000008">
    <property type="protein sequence ID" value="KAJ6386262.1"/>
    <property type="molecule type" value="Genomic_DNA"/>
</dbReference>
<keyword evidence="2" id="KW-1185">Reference proteome</keyword>
<proteinExistence type="predicted"/>
<reference evidence="1" key="2">
    <citation type="journal article" date="2023" name="Int. J. Mol. Sci.">
        <title>De Novo Assembly and Annotation of 11 Diverse Shrub Willow (Salix) Genomes Reveals Novel Gene Organization in Sex-Linked Regions.</title>
        <authorList>
            <person name="Hyden B."/>
            <person name="Feng K."/>
            <person name="Yates T.B."/>
            <person name="Jawdy S."/>
            <person name="Cereghino C."/>
            <person name="Smart L.B."/>
            <person name="Muchero W."/>
        </authorList>
    </citation>
    <scope>NUCLEOTIDE SEQUENCE</scope>
    <source>
        <tissue evidence="1">Shoot tip</tissue>
    </source>
</reference>
<protein>
    <submittedName>
        <fullName evidence="1">Uncharacterized protein</fullName>
    </submittedName>
</protein>
<dbReference type="InterPro" id="IPR036410">
    <property type="entry name" value="HSP_DnaJ_Cys-rich_dom_sf"/>
</dbReference>
<organism evidence="1 2">
    <name type="scientific">Salix suchowensis</name>
    <dbReference type="NCBI Taxonomy" id="1278906"/>
    <lineage>
        <taxon>Eukaryota</taxon>
        <taxon>Viridiplantae</taxon>
        <taxon>Streptophyta</taxon>
        <taxon>Embryophyta</taxon>
        <taxon>Tracheophyta</taxon>
        <taxon>Spermatophyta</taxon>
        <taxon>Magnoliopsida</taxon>
        <taxon>eudicotyledons</taxon>
        <taxon>Gunneridae</taxon>
        <taxon>Pentapetalae</taxon>
        <taxon>rosids</taxon>
        <taxon>fabids</taxon>
        <taxon>Malpighiales</taxon>
        <taxon>Salicaceae</taxon>
        <taxon>Saliceae</taxon>
        <taxon>Salix</taxon>
    </lineage>
</organism>
<sequence length="33" mass="3549">MKQETGLMDCRVCKGAGLILCKKCAGSGYSKRL</sequence>
<reference evidence="1" key="1">
    <citation type="submission" date="2022-10" db="EMBL/GenBank/DDBJ databases">
        <authorList>
            <person name="Hyden B.L."/>
            <person name="Feng K."/>
            <person name="Yates T."/>
            <person name="Jawdy S."/>
            <person name="Smart L.B."/>
            <person name="Muchero W."/>
        </authorList>
    </citation>
    <scope>NUCLEOTIDE SEQUENCE</scope>
    <source>
        <tissue evidence="1">Shoot tip</tissue>
    </source>
</reference>
<evidence type="ECO:0000313" key="1">
    <source>
        <dbReference type="EMBL" id="KAJ6386262.1"/>
    </source>
</evidence>
<name>A0ABQ9BP74_9ROSI</name>
<gene>
    <name evidence="1" type="ORF">OIU77_029267</name>
</gene>
<dbReference type="SUPFAM" id="SSF57938">
    <property type="entry name" value="DnaJ/Hsp40 cysteine-rich domain"/>
    <property type="match status" value="1"/>
</dbReference>
<evidence type="ECO:0000313" key="2">
    <source>
        <dbReference type="Proteomes" id="UP001141253"/>
    </source>
</evidence>
<accession>A0ABQ9BP74</accession>
<comment type="caution">
    <text evidence="1">The sequence shown here is derived from an EMBL/GenBank/DDBJ whole genome shotgun (WGS) entry which is preliminary data.</text>
</comment>